<dbReference type="EMBL" id="METD01000001">
    <property type="protein sequence ID" value="OGB73673.1"/>
    <property type="molecule type" value="Genomic_DNA"/>
</dbReference>
<gene>
    <name evidence="1" type="ORF">A3K51_02435</name>
</gene>
<name>A0A1F4NQD6_UNCK3</name>
<protein>
    <recommendedName>
        <fullName evidence="3">DUF91 domain-containing protein</fullName>
    </recommendedName>
</protein>
<dbReference type="Proteomes" id="UP000178085">
    <property type="component" value="Unassembled WGS sequence"/>
</dbReference>
<sequence length="356" mass="40585">MAIIVSKSGKNAQKVERSRIEQEDYLQQYTLDNPEVIPLYDIKEDIRLLILAREFSTNSGPIDAIGIDKDGEIYIVETKLYKNPDKRTVVAQALDYGAALWRHSNDFDYFIDTLNQSVQKVFGMTLNDKIEAFFGLSQEEIAGLLEGVKKNLADGVMHFVVLMDSLDDRLKDLVLYVNQNSQFDIYIVELDYYKHEEYEIIIPKIYGAEVKKDAAIQKSSGSRQQWSEEEYLSSAKATIDGKVYPAFSKLYEACKTSADGMRFGTGTVRGSVGPFYNSISRRTIFTLYTDGKLAFNFGWLNEPTSAIEFRDRYFNALKSLGLKLEESDILVYPHFPINQWSPLVEKIIQVVKETAV</sequence>
<proteinExistence type="predicted"/>
<dbReference type="GO" id="GO:0003676">
    <property type="term" value="F:nucleic acid binding"/>
    <property type="evidence" value="ECO:0007669"/>
    <property type="project" value="InterPro"/>
</dbReference>
<dbReference type="InterPro" id="IPR011856">
    <property type="entry name" value="tRNA_endonuc-like_dom_sf"/>
</dbReference>
<evidence type="ECO:0000313" key="2">
    <source>
        <dbReference type="Proteomes" id="UP000178085"/>
    </source>
</evidence>
<comment type="caution">
    <text evidence="1">The sequence shown here is derived from an EMBL/GenBank/DDBJ whole genome shotgun (WGS) entry which is preliminary data.</text>
</comment>
<dbReference type="AlphaFoldDB" id="A0A1F4NQD6"/>
<organism evidence="1 2">
    <name type="scientific">candidate division Kazan bacterium RIFCSPLOWO2_01_FULL_45_19</name>
    <dbReference type="NCBI Taxonomy" id="1798538"/>
    <lineage>
        <taxon>Bacteria</taxon>
        <taxon>Bacteria division Kazan-3B-28</taxon>
    </lineage>
</organism>
<evidence type="ECO:0008006" key="3">
    <source>
        <dbReference type="Google" id="ProtNLM"/>
    </source>
</evidence>
<dbReference type="Gene3D" id="3.40.1350.10">
    <property type="match status" value="1"/>
</dbReference>
<reference evidence="1 2" key="1">
    <citation type="journal article" date="2016" name="Nat. Commun.">
        <title>Thousands of microbial genomes shed light on interconnected biogeochemical processes in an aquifer system.</title>
        <authorList>
            <person name="Anantharaman K."/>
            <person name="Brown C.T."/>
            <person name="Hug L.A."/>
            <person name="Sharon I."/>
            <person name="Castelle C.J."/>
            <person name="Probst A.J."/>
            <person name="Thomas B.C."/>
            <person name="Singh A."/>
            <person name="Wilkins M.J."/>
            <person name="Karaoz U."/>
            <person name="Brodie E.L."/>
            <person name="Williams K.H."/>
            <person name="Hubbard S.S."/>
            <person name="Banfield J.F."/>
        </authorList>
    </citation>
    <scope>NUCLEOTIDE SEQUENCE [LARGE SCALE GENOMIC DNA]</scope>
</reference>
<accession>A0A1F4NQD6</accession>
<evidence type="ECO:0000313" key="1">
    <source>
        <dbReference type="EMBL" id="OGB73673.1"/>
    </source>
</evidence>